<evidence type="ECO:0000256" key="4">
    <source>
        <dbReference type="ARBA" id="ARBA00022532"/>
    </source>
</evidence>
<dbReference type="OrthoDB" id="4069699at2759"/>
<organism evidence="9 10">
    <name type="scientific">Rhynchophorus ferrugineus</name>
    <name type="common">Red palm weevil</name>
    <name type="synonym">Curculio ferrugineus</name>
    <dbReference type="NCBI Taxonomy" id="354439"/>
    <lineage>
        <taxon>Eukaryota</taxon>
        <taxon>Metazoa</taxon>
        <taxon>Ecdysozoa</taxon>
        <taxon>Arthropoda</taxon>
        <taxon>Hexapoda</taxon>
        <taxon>Insecta</taxon>
        <taxon>Pterygota</taxon>
        <taxon>Neoptera</taxon>
        <taxon>Endopterygota</taxon>
        <taxon>Coleoptera</taxon>
        <taxon>Polyphaga</taxon>
        <taxon>Cucujiformia</taxon>
        <taxon>Curculionidae</taxon>
        <taxon>Dryophthorinae</taxon>
        <taxon>Rhynchophorus</taxon>
    </lineage>
</organism>
<evidence type="ECO:0000313" key="10">
    <source>
        <dbReference type="Proteomes" id="UP000625711"/>
    </source>
</evidence>
<keyword evidence="6" id="KW-0520">NAD</keyword>
<evidence type="ECO:0000259" key="8">
    <source>
        <dbReference type="Pfam" id="PF02866"/>
    </source>
</evidence>
<comment type="catalytic activity">
    <reaction evidence="7">
        <text>(S)-malate + NAD(+) = oxaloacetate + NADH + H(+)</text>
        <dbReference type="Rhea" id="RHEA:21432"/>
        <dbReference type="ChEBI" id="CHEBI:15378"/>
        <dbReference type="ChEBI" id="CHEBI:15589"/>
        <dbReference type="ChEBI" id="CHEBI:16452"/>
        <dbReference type="ChEBI" id="CHEBI:57540"/>
        <dbReference type="ChEBI" id="CHEBI:57945"/>
        <dbReference type="EC" id="1.1.1.37"/>
    </reaction>
</comment>
<feature type="domain" description="Lactate/malate dehydrogenase C-terminal" evidence="8">
    <location>
        <begin position="44"/>
        <end position="207"/>
    </location>
</feature>
<keyword evidence="10" id="KW-1185">Reference proteome</keyword>
<evidence type="ECO:0000256" key="2">
    <source>
        <dbReference type="ARBA" id="ARBA00011738"/>
    </source>
</evidence>
<dbReference type="GO" id="GO:0030060">
    <property type="term" value="F:L-malate dehydrogenase (NAD+) activity"/>
    <property type="evidence" value="ECO:0007669"/>
    <property type="project" value="UniProtKB-EC"/>
</dbReference>
<evidence type="ECO:0000256" key="1">
    <source>
        <dbReference type="ARBA" id="ARBA00008824"/>
    </source>
</evidence>
<dbReference type="EC" id="1.1.1.37" evidence="3"/>
<dbReference type="FunFam" id="3.90.110.10:FF:000001">
    <property type="entry name" value="Malate dehydrogenase"/>
    <property type="match status" value="1"/>
</dbReference>
<keyword evidence="5" id="KW-0560">Oxidoreductase</keyword>
<comment type="similarity">
    <text evidence="1">Belongs to the LDH/MDH superfamily. MDH type 1 family.</text>
</comment>
<dbReference type="AlphaFoldDB" id="A0A834IBB3"/>
<dbReference type="EMBL" id="JAACXV010012349">
    <property type="protein sequence ID" value="KAF7274705.1"/>
    <property type="molecule type" value="Genomic_DNA"/>
</dbReference>
<dbReference type="GO" id="GO:0006099">
    <property type="term" value="P:tricarboxylic acid cycle"/>
    <property type="evidence" value="ECO:0007669"/>
    <property type="project" value="UniProtKB-KW"/>
</dbReference>
<dbReference type="GO" id="GO:0005739">
    <property type="term" value="C:mitochondrion"/>
    <property type="evidence" value="ECO:0007669"/>
    <property type="project" value="TreeGrafter"/>
</dbReference>
<dbReference type="InterPro" id="IPR022383">
    <property type="entry name" value="Lactate/malate_DH_C"/>
</dbReference>
<dbReference type="Gene3D" id="3.40.50.720">
    <property type="entry name" value="NAD(P)-binding Rossmann-like Domain"/>
    <property type="match status" value="1"/>
</dbReference>
<accession>A0A834IBB3</accession>
<dbReference type="SUPFAM" id="SSF56327">
    <property type="entry name" value="LDH C-terminal domain-like"/>
    <property type="match status" value="1"/>
</dbReference>
<protein>
    <recommendedName>
        <fullName evidence="3">malate dehydrogenase</fullName>
        <ecNumber evidence="3">1.1.1.37</ecNumber>
    </recommendedName>
</protein>
<evidence type="ECO:0000256" key="5">
    <source>
        <dbReference type="ARBA" id="ARBA00023002"/>
    </source>
</evidence>
<dbReference type="Pfam" id="PF02866">
    <property type="entry name" value="Ldh_1_C"/>
    <property type="match status" value="1"/>
</dbReference>
<evidence type="ECO:0000313" key="9">
    <source>
        <dbReference type="EMBL" id="KAF7274705.1"/>
    </source>
</evidence>
<dbReference type="Proteomes" id="UP000625711">
    <property type="component" value="Unassembled WGS sequence"/>
</dbReference>
<dbReference type="Gene3D" id="3.90.110.10">
    <property type="entry name" value="Lactate dehydrogenase/glycoside hydrolase, family 4, C-terminal"/>
    <property type="match status" value="1"/>
</dbReference>
<comment type="subunit">
    <text evidence="2">Homodimer.</text>
</comment>
<keyword evidence="4" id="KW-0816">Tricarboxylic acid cycle</keyword>
<evidence type="ECO:0000256" key="7">
    <source>
        <dbReference type="ARBA" id="ARBA00048313"/>
    </source>
</evidence>
<comment type="caution">
    <text evidence="9">The sequence shown here is derived from an EMBL/GenBank/DDBJ whole genome shotgun (WGS) entry which is preliminary data.</text>
</comment>
<sequence>MTKAAPDAYLIIITNPLNSMIPLACEVLKEANKLNARKVFGCSTLDSVRAATFVGEAICKDPKTVDVPIIGGHSGNTIIPLISRSNPPACLEGDDLQKMIKKIQEAGTEVVKAKAGKGSCTLAMAYAASRLIFSILRAADGEKEIVESAYVKSDVMPEVKYLASPLLLGKCGIEKNFGLGKVDECEKKMFCEAMEILKKDIEMGEKFAKAKICEAQKNSKKS</sequence>
<gene>
    <name evidence="9" type="ORF">GWI33_012622</name>
</gene>
<reference evidence="9" key="1">
    <citation type="submission" date="2020-08" db="EMBL/GenBank/DDBJ databases">
        <title>Genome sequencing and assembly of the red palm weevil Rhynchophorus ferrugineus.</title>
        <authorList>
            <person name="Dias G.B."/>
            <person name="Bergman C.M."/>
            <person name="Manee M."/>
        </authorList>
    </citation>
    <scope>NUCLEOTIDE SEQUENCE</scope>
    <source>
        <strain evidence="9">AA-2017</strain>
        <tissue evidence="9">Whole larva</tissue>
    </source>
</reference>
<dbReference type="PANTHER" id="PTHR11540:SF16">
    <property type="entry name" value="MALATE DEHYDROGENASE, MITOCHONDRIAL"/>
    <property type="match status" value="1"/>
</dbReference>
<dbReference type="InterPro" id="IPR015955">
    <property type="entry name" value="Lactate_DH/Glyco_Ohase_4_C"/>
</dbReference>
<name>A0A834IBB3_RHYFE</name>
<dbReference type="PANTHER" id="PTHR11540">
    <property type="entry name" value="MALATE AND LACTATE DEHYDROGENASE"/>
    <property type="match status" value="1"/>
</dbReference>
<evidence type="ECO:0000256" key="6">
    <source>
        <dbReference type="ARBA" id="ARBA00023027"/>
    </source>
</evidence>
<evidence type="ECO:0000256" key="3">
    <source>
        <dbReference type="ARBA" id="ARBA00012995"/>
    </source>
</evidence>
<proteinExistence type="inferred from homology"/>